<dbReference type="InterPro" id="IPR029063">
    <property type="entry name" value="SAM-dependent_MTases_sf"/>
</dbReference>
<evidence type="ECO:0000313" key="6">
    <source>
        <dbReference type="Proteomes" id="UP000199545"/>
    </source>
</evidence>
<evidence type="ECO:0000256" key="2">
    <source>
        <dbReference type="ARBA" id="ARBA00022747"/>
    </source>
</evidence>
<dbReference type="GO" id="GO:0009307">
    <property type="term" value="P:DNA restriction-modification system"/>
    <property type="evidence" value="ECO:0007669"/>
    <property type="project" value="UniProtKB-KW"/>
</dbReference>
<sequence length="527" mass="61620">MEPLTRFKQLLIEREVTELRQIATELLRVHLTKEACLTEGDEGLYHDEHTLYERMKEETEQRLGYFYGDPDWFKELYVIGEQIDFLQGFLALFEQDRTGVIVSPSYLTDYFTERIIPAQVEKVLIPEAHKFLPGLSHLIQVCPDKQFVLTAQEKWLVEVLRFLYRDEFHVTIHHLSIYSSLDFEQDFDYILAIPAFGVKMELDTDYYFTRESEGIAVQNLLDFLSEQGEFTTIIPSRFTFSGGGFAKLRKWILRHAFVKSIHSLPDGTLRNYKGKSYLLTLTREPNPVIELGSLHLNDENQLALYHLKAMDPQSFREREDWRLDALLSHADVEQFESLQPKKYKVVKLGEIAELFRGKSITKNKLQPGDVHVLNISNIEDGEILWDAMDTINEEIRKVRRYELEVGDVVITCRGTQIKVAIVRELPFYTIASANLIVIRCNSKEVESEYLKIFLESPVGEKLVQTFQRGTTVMNIHPADLGELKIPMPTLADQRTLVQKYQRERQLFLEARRRWEQMRQTIYDQLIK</sequence>
<dbReference type="EMBL" id="FORR01000018">
    <property type="protein sequence ID" value="SFJ71383.1"/>
    <property type="molecule type" value="Genomic_DNA"/>
</dbReference>
<dbReference type="GO" id="GO:0003677">
    <property type="term" value="F:DNA binding"/>
    <property type="evidence" value="ECO:0007669"/>
    <property type="project" value="UniProtKB-KW"/>
</dbReference>
<name>A0A1I3TLI3_9BACL</name>
<proteinExistence type="inferred from homology"/>
<dbReference type="Pfam" id="PF01420">
    <property type="entry name" value="Methylase_S"/>
    <property type="match status" value="1"/>
</dbReference>
<dbReference type="InterPro" id="IPR000055">
    <property type="entry name" value="Restrct_endonuc_typeI_TRD"/>
</dbReference>
<dbReference type="Proteomes" id="UP000199545">
    <property type="component" value="Unassembled WGS sequence"/>
</dbReference>
<evidence type="ECO:0000256" key="3">
    <source>
        <dbReference type="ARBA" id="ARBA00023125"/>
    </source>
</evidence>
<feature type="domain" description="Type I restriction modification DNA specificity" evidence="4">
    <location>
        <begin position="340"/>
        <end position="496"/>
    </location>
</feature>
<dbReference type="OrthoDB" id="9814572at2"/>
<evidence type="ECO:0000313" key="5">
    <source>
        <dbReference type="EMBL" id="SFJ71383.1"/>
    </source>
</evidence>
<dbReference type="PANTHER" id="PTHR30408:SF12">
    <property type="entry name" value="TYPE I RESTRICTION ENZYME MJAVIII SPECIFICITY SUBUNIT"/>
    <property type="match status" value="1"/>
</dbReference>
<keyword evidence="2" id="KW-0680">Restriction system</keyword>
<dbReference type="AlphaFoldDB" id="A0A1I3TLI3"/>
<keyword evidence="6" id="KW-1185">Reference proteome</keyword>
<dbReference type="InterPro" id="IPR044946">
    <property type="entry name" value="Restrct_endonuc_typeI_TRD_sf"/>
</dbReference>
<accession>A0A1I3TLI3</accession>
<evidence type="ECO:0000259" key="4">
    <source>
        <dbReference type="Pfam" id="PF01420"/>
    </source>
</evidence>
<dbReference type="SUPFAM" id="SSF53335">
    <property type="entry name" value="S-adenosyl-L-methionine-dependent methyltransferases"/>
    <property type="match status" value="1"/>
</dbReference>
<reference evidence="5 6" key="1">
    <citation type="submission" date="2016-10" db="EMBL/GenBank/DDBJ databases">
        <authorList>
            <person name="de Groot N.N."/>
        </authorList>
    </citation>
    <scope>NUCLEOTIDE SEQUENCE [LARGE SCALE GENOMIC DNA]</scope>
    <source>
        <strain evidence="5 6">DSM 44778</strain>
    </source>
</reference>
<dbReference type="InterPro" id="IPR052021">
    <property type="entry name" value="Type-I_RS_S_subunit"/>
</dbReference>
<dbReference type="SUPFAM" id="SSF116734">
    <property type="entry name" value="DNA methylase specificity domain"/>
    <property type="match status" value="1"/>
</dbReference>
<dbReference type="RefSeq" id="WP_093231185.1">
    <property type="nucleotide sequence ID" value="NZ_FORR01000018.1"/>
</dbReference>
<gene>
    <name evidence="5" type="ORF">SAMN05421852_11839</name>
</gene>
<dbReference type="STRING" id="46223.SAMN05421852_11839"/>
<dbReference type="Gene3D" id="3.40.50.150">
    <property type="entry name" value="Vaccinia Virus protein VP39"/>
    <property type="match status" value="1"/>
</dbReference>
<organism evidence="5 6">
    <name type="scientific">Thermoflavimicrobium dichotomicum</name>
    <dbReference type="NCBI Taxonomy" id="46223"/>
    <lineage>
        <taxon>Bacteria</taxon>
        <taxon>Bacillati</taxon>
        <taxon>Bacillota</taxon>
        <taxon>Bacilli</taxon>
        <taxon>Bacillales</taxon>
        <taxon>Thermoactinomycetaceae</taxon>
        <taxon>Thermoflavimicrobium</taxon>
    </lineage>
</organism>
<dbReference type="Gene3D" id="3.90.220.20">
    <property type="entry name" value="DNA methylase specificity domains"/>
    <property type="match status" value="1"/>
</dbReference>
<keyword evidence="3" id="KW-0238">DNA-binding</keyword>
<comment type="similarity">
    <text evidence="1">Belongs to the type-I restriction system S methylase family.</text>
</comment>
<protein>
    <submittedName>
        <fullName evidence="5">Type I restriction modification DNA specificity domain-containing protein</fullName>
    </submittedName>
</protein>
<evidence type="ECO:0000256" key="1">
    <source>
        <dbReference type="ARBA" id="ARBA00010923"/>
    </source>
</evidence>
<dbReference type="PANTHER" id="PTHR30408">
    <property type="entry name" value="TYPE-1 RESTRICTION ENZYME ECOKI SPECIFICITY PROTEIN"/>
    <property type="match status" value="1"/>
</dbReference>